<protein>
    <recommendedName>
        <fullName evidence="7">Lipase</fullName>
    </recommendedName>
</protein>
<name>A0A7E5VJZ9_TRINI</name>
<dbReference type="Proteomes" id="UP000322000">
    <property type="component" value="Chromosome 5"/>
</dbReference>
<dbReference type="InterPro" id="IPR025483">
    <property type="entry name" value="Lipase_euk"/>
</dbReference>
<evidence type="ECO:0000256" key="8">
    <source>
        <dbReference type="PIRSR" id="PIRSR000862-1"/>
    </source>
</evidence>
<evidence type="ECO:0000313" key="12">
    <source>
        <dbReference type="RefSeq" id="XP_026728531.1"/>
    </source>
</evidence>
<dbReference type="GO" id="GO:0016042">
    <property type="term" value="P:lipid catabolic process"/>
    <property type="evidence" value="ECO:0007669"/>
    <property type="project" value="UniProtKB-KW"/>
</dbReference>
<dbReference type="PANTHER" id="PTHR11005">
    <property type="entry name" value="LYSOSOMAL ACID LIPASE-RELATED"/>
    <property type="match status" value="1"/>
</dbReference>
<evidence type="ECO:0000256" key="4">
    <source>
        <dbReference type="ARBA" id="ARBA00022963"/>
    </source>
</evidence>
<evidence type="ECO:0000256" key="1">
    <source>
        <dbReference type="ARBA" id="ARBA00010701"/>
    </source>
</evidence>
<dbReference type="KEGG" id="tnl:113494409"/>
<accession>A0A7E5VJZ9</accession>
<dbReference type="OrthoDB" id="9974421at2759"/>
<dbReference type="SUPFAM" id="SSF53474">
    <property type="entry name" value="alpha/beta-Hydrolases"/>
    <property type="match status" value="1"/>
</dbReference>
<comment type="similarity">
    <text evidence="1 7">Belongs to the AB hydrolase superfamily. Lipase family.</text>
</comment>
<evidence type="ECO:0000259" key="10">
    <source>
        <dbReference type="Pfam" id="PF04083"/>
    </source>
</evidence>
<feature type="transmembrane region" description="Helical" evidence="9">
    <location>
        <begin position="6"/>
        <end position="25"/>
    </location>
</feature>
<dbReference type="InterPro" id="IPR029058">
    <property type="entry name" value="AB_hydrolase_fold"/>
</dbReference>
<evidence type="ECO:0000256" key="6">
    <source>
        <dbReference type="ARBA" id="ARBA00023180"/>
    </source>
</evidence>
<gene>
    <name evidence="12" type="primary">LOC113494409</name>
</gene>
<dbReference type="PIRSF" id="PIRSF000862">
    <property type="entry name" value="Steryl_ester_lip"/>
    <property type="match status" value="1"/>
</dbReference>
<keyword evidence="9" id="KW-1133">Transmembrane helix</keyword>
<organism evidence="11 12">
    <name type="scientific">Trichoplusia ni</name>
    <name type="common">Cabbage looper</name>
    <dbReference type="NCBI Taxonomy" id="7111"/>
    <lineage>
        <taxon>Eukaryota</taxon>
        <taxon>Metazoa</taxon>
        <taxon>Ecdysozoa</taxon>
        <taxon>Arthropoda</taxon>
        <taxon>Hexapoda</taxon>
        <taxon>Insecta</taxon>
        <taxon>Pterygota</taxon>
        <taxon>Neoptera</taxon>
        <taxon>Endopterygota</taxon>
        <taxon>Lepidoptera</taxon>
        <taxon>Glossata</taxon>
        <taxon>Ditrysia</taxon>
        <taxon>Noctuoidea</taxon>
        <taxon>Noctuidae</taxon>
        <taxon>Plusiinae</taxon>
        <taxon>Trichoplusia</taxon>
    </lineage>
</organism>
<evidence type="ECO:0000256" key="7">
    <source>
        <dbReference type="PIRNR" id="PIRNR000862"/>
    </source>
</evidence>
<dbReference type="GeneID" id="113494409"/>
<proteinExistence type="inferred from homology"/>
<feature type="active site" description="Nucleophile" evidence="8">
    <location>
        <position position="187"/>
    </location>
</feature>
<keyword evidence="11" id="KW-1185">Reference proteome</keyword>
<dbReference type="GO" id="GO:0016788">
    <property type="term" value="F:hydrolase activity, acting on ester bonds"/>
    <property type="evidence" value="ECO:0007669"/>
    <property type="project" value="InterPro"/>
</dbReference>
<keyword evidence="9" id="KW-0812">Transmembrane</keyword>
<keyword evidence="4 7" id="KW-0442">Lipid degradation</keyword>
<evidence type="ECO:0000313" key="11">
    <source>
        <dbReference type="Proteomes" id="UP000322000"/>
    </source>
</evidence>
<keyword evidence="6" id="KW-0325">Glycoprotein</keyword>
<keyword evidence="3 7" id="KW-0378">Hydrolase</keyword>
<evidence type="ECO:0000256" key="3">
    <source>
        <dbReference type="ARBA" id="ARBA00022801"/>
    </source>
</evidence>
<dbReference type="RefSeq" id="XP_026728531.1">
    <property type="nucleotide sequence ID" value="XM_026872730.1"/>
</dbReference>
<keyword evidence="5" id="KW-0443">Lipid metabolism</keyword>
<dbReference type="AlphaFoldDB" id="A0A7E5VJZ9"/>
<dbReference type="InterPro" id="IPR006693">
    <property type="entry name" value="AB_hydrolase_lipase"/>
</dbReference>
<feature type="domain" description="Partial AB-hydrolase lipase" evidence="10">
    <location>
        <begin position="51"/>
        <end position="109"/>
    </location>
</feature>
<feature type="active site" description="Charge relay system" evidence="8">
    <location>
        <position position="364"/>
    </location>
</feature>
<keyword evidence="9" id="KW-0472">Membrane</keyword>
<keyword evidence="2" id="KW-0732">Signal</keyword>
<dbReference type="Gene3D" id="3.40.50.1820">
    <property type="entry name" value="alpha/beta hydrolase"/>
    <property type="match status" value="1"/>
</dbReference>
<evidence type="ECO:0000256" key="2">
    <source>
        <dbReference type="ARBA" id="ARBA00022729"/>
    </source>
</evidence>
<evidence type="ECO:0000256" key="5">
    <source>
        <dbReference type="ARBA" id="ARBA00023098"/>
    </source>
</evidence>
<feature type="active site" description="Charge relay system" evidence="8">
    <location>
        <position position="395"/>
    </location>
</feature>
<dbReference type="Pfam" id="PF04083">
    <property type="entry name" value="Abhydro_lipase"/>
    <property type="match status" value="1"/>
</dbReference>
<reference evidence="12" key="1">
    <citation type="submission" date="2025-08" db="UniProtKB">
        <authorList>
            <consortium name="RefSeq"/>
        </authorList>
    </citation>
    <scope>IDENTIFICATION</scope>
</reference>
<sequence>MTSKRLNTFNIIVLSAVVVAAGYLIRTPWFPIKRELKQSLGYPKDSLLNFTELTGRYGYSTEEHTVVTEDGYILTMFRIAKAKNCHKRKRSPPVLMMHGLLLSADTWIDSGPNAGLAYLLSDACYDVWVGNIRGNHYGRRHITLNPDKDKKFWDFYIEEIGKYDVPASIDYVLDNTGFEKLNYIGFSQGSGTLFVMCSERPGYCDKVQLMIALAPASRQYHSQSTIFRGITQMFEKLEDAFSLCGLHEVFATGAFTQEFFAFFCQVSDMTEAMCEVFMSVFDQVDAFHPGSITNDTTKVLVGHFPAGTSLRNMARYGQSMRSKRFQKFDYGMEQNLVMYGSERPPEYNLSAVTVPVLCLYGKNDGLVDTKDVEWLTSRLPKVLEVMLVEDPLWNHLDMTYSQYTSYAIFPKVNEYLLKFTEE</sequence>
<dbReference type="FunFam" id="3.40.50.1820:FF:000057">
    <property type="entry name" value="Lipase"/>
    <property type="match status" value="1"/>
</dbReference>
<evidence type="ECO:0000256" key="9">
    <source>
        <dbReference type="SAM" id="Phobius"/>
    </source>
</evidence>
<dbReference type="InParanoid" id="A0A7E5VJZ9"/>